<reference evidence="1 2" key="1">
    <citation type="submission" date="2017-07" db="EMBL/GenBank/DDBJ databases">
        <title>Amycolatopsis thailandensis Genome sequencing and assembly.</title>
        <authorList>
            <person name="Kaur N."/>
            <person name="Mayilraj S."/>
        </authorList>
    </citation>
    <scope>NUCLEOTIDE SEQUENCE [LARGE SCALE GENOMIC DNA]</scope>
    <source>
        <strain evidence="1 2">JCM 16380</strain>
    </source>
</reference>
<evidence type="ECO:0000313" key="1">
    <source>
        <dbReference type="EMBL" id="OXM56432.1"/>
    </source>
</evidence>
<dbReference type="Proteomes" id="UP000215223">
    <property type="component" value="Unassembled WGS sequence"/>
</dbReference>
<dbReference type="RefSeq" id="WP_093934192.1">
    <property type="nucleotide sequence ID" value="NZ_NMQT01000043.1"/>
</dbReference>
<dbReference type="EMBL" id="NMQT01000043">
    <property type="protein sequence ID" value="OXM56432.1"/>
    <property type="molecule type" value="Genomic_DNA"/>
</dbReference>
<protein>
    <recommendedName>
        <fullName evidence="3">Core-binding (CB) domain-containing protein</fullName>
    </recommendedName>
</protein>
<proteinExistence type="predicted"/>
<dbReference type="OrthoDB" id="4308266at2"/>
<comment type="caution">
    <text evidence="1">The sequence shown here is derived from an EMBL/GenBank/DDBJ whole genome shotgun (WGS) entry which is preliminary data.</text>
</comment>
<keyword evidence="2" id="KW-1185">Reference proteome</keyword>
<accession>A0A229SBZ1</accession>
<organism evidence="1 2">
    <name type="scientific">Amycolatopsis thailandensis</name>
    <dbReference type="NCBI Taxonomy" id="589330"/>
    <lineage>
        <taxon>Bacteria</taxon>
        <taxon>Bacillati</taxon>
        <taxon>Actinomycetota</taxon>
        <taxon>Actinomycetes</taxon>
        <taxon>Pseudonocardiales</taxon>
        <taxon>Pseudonocardiaceae</taxon>
        <taxon>Amycolatopsis</taxon>
    </lineage>
</organism>
<sequence length="575" mass="63672">MPADLTDSPLRLTFAFSSGRTHVSRLDRYPNPSLVRQLALGLKNLTHPHGDVNAKGTAKDYTRCIGHIVRWLDLAGFSGTAADVTAAHLVGFWRSTDAVIEGMSRRLLRSVDAHVEPLREDVRKHLDGPPFRVTHNRDRQAYRPYSDGEWQRLVRCCTDIISTSWSEHNEAIKTATAGRDPAAAGWSEQNLLWLLHNRGPLGQLDVAAHMGYQDRGGVVKRGGVATAGSKLFVTTDVALAYRLLLGTASGIVPDGLDDLELSDVDWAGNETVVLSYLKQRTGPESLNLPAPAVRILRQWLRHSAPIRSFAREDIRANLWLSYYPAGPGHKRVLAPVFQYVTVQSWVARYNLLGDDGQPLHLHKARIRTTFHQRRDKSRWTGRVTIDPNHSARVEGDHYLSAPTPAQKDSLEAVIEQAQTDLIRKATTPSVLTKDDVEHAAARLPTELAGLQVTDRVIVELVGGQRDVFTAACADQLAGLHGPAGKPCPARPWVCLLCPLAVFAPRHAPNLLRLKAFFARSFRQMPAAHFMAVFGPYAQRLDEILPRFSPAILAAARTEVSDRDHELPLRPEETTS</sequence>
<evidence type="ECO:0008006" key="3">
    <source>
        <dbReference type="Google" id="ProtNLM"/>
    </source>
</evidence>
<dbReference type="AlphaFoldDB" id="A0A229SBZ1"/>
<gene>
    <name evidence="1" type="ORF">CFP71_13475</name>
</gene>
<evidence type="ECO:0000313" key="2">
    <source>
        <dbReference type="Proteomes" id="UP000215223"/>
    </source>
</evidence>
<name>A0A229SBZ1_9PSEU</name>